<evidence type="ECO:0000256" key="5">
    <source>
        <dbReference type="ARBA" id="ARBA00022692"/>
    </source>
</evidence>
<comment type="similarity">
    <text evidence="11">Belongs to the glycosyltransferase 51 family.</text>
</comment>
<evidence type="ECO:0000259" key="12">
    <source>
        <dbReference type="Pfam" id="PF00912"/>
    </source>
</evidence>
<evidence type="ECO:0000256" key="4">
    <source>
        <dbReference type="ARBA" id="ARBA00022679"/>
    </source>
</evidence>
<evidence type="ECO:0000256" key="3">
    <source>
        <dbReference type="ARBA" id="ARBA00022676"/>
    </source>
</evidence>
<comment type="subcellular location">
    <subcellularLocation>
        <location evidence="11">Cell inner membrane</location>
        <topology evidence="11">Single-pass membrane protein</topology>
    </subcellularLocation>
</comment>
<evidence type="ECO:0000256" key="8">
    <source>
        <dbReference type="ARBA" id="ARBA00022989"/>
    </source>
</evidence>
<comment type="catalytic activity">
    <reaction evidence="11">
        <text>[GlcNAc-(1-&gt;4)-Mur2Ac(oyl-L-Ala-gamma-D-Glu-L-Lys-D-Ala-D-Ala)](n)-di-trans,octa-cis-undecaprenyl diphosphate + beta-D-GlcNAc-(1-&gt;4)-Mur2Ac(oyl-L-Ala-gamma-D-Glu-L-Lys-D-Ala-D-Ala)-di-trans,octa-cis-undecaprenyl diphosphate = [GlcNAc-(1-&gt;4)-Mur2Ac(oyl-L-Ala-gamma-D-Glu-L-Lys-D-Ala-D-Ala)](n+1)-di-trans,octa-cis-undecaprenyl diphosphate + di-trans,octa-cis-undecaprenyl diphosphate + H(+)</text>
        <dbReference type="Rhea" id="RHEA:23708"/>
        <dbReference type="Rhea" id="RHEA-COMP:9602"/>
        <dbReference type="Rhea" id="RHEA-COMP:9603"/>
        <dbReference type="ChEBI" id="CHEBI:15378"/>
        <dbReference type="ChEBI" id="CHEBI:58405"/>
        <dbReference type="ChEBI" id="CHEBI:60033"/>
        <dbReference type="ChEBI" id="CHEBI:78435"/>
        <dbReference type="EC" id="2.4.99.28"/>
    </reaction>
</comment>
<dbReference type="GO" id="GO:0008955">
    <property type="term" value="F:peptidoglycan glycosyltransferase activity"/>
    <property type="evidence" value="ECO:0007669"/>
    <property type="project" value="UniProtKB-UniRule"/>
</dbReference>
<keyword evidence="1 11" id="KW-1003">Cell membrane</keyword>
<evidence type="ECO:0000256" key="6">
    <source>
        <dbReference type="ARBA" id="ARBA00022960"/>
    </source>
</evidence>
<dbReference type="InterPro" id="IPR001264">
    <property type="entry name" value="Glyco_trans_51"/>
</dbReference>
<keyword evidence="5 11" id="KW-0812">Transmembrane</keyword>
<reference evidence="13" key="1">
    <citation type="journal article" name="DNA Res.">
        <title>The physiological potential of anammox bacteria as revealed by their core genome structure.</title>
        <authorList>
            <person name="Okubo T."/>
            <person name="Toyoda A."/>
            <person name="Fukuhara K."/>
            <person name="Uchiyama I."/>
            <person name="Harigaya Y."/>
            <person name="Kuroiwa M."/>
            <person name="Suzuki T."/>
            <person name="Murakami Y."/>
            <person name="Suwa Y."/>
            <person name="Takami H."/>
        </authorList>
    </citation>
    <scope>NUCLEOTIDE SEQUENCE</scope>
    <source>
        <strain evidence="13">317325-3</strain>
    </source>
</reference>
<dbReference type="PANTHER" id="PTHR30400:SF0">
    <property type="entry name" value="BIOSYNTHETIC PEPTIDOGLYCAN TRANSGLYCOSYLASE"/>
    <property type="match status" value="1"/>
</dbReference>
<dbReference type="EC" id="2.4.99.28" evidence="11"/>
<evidence type="ECO:0000256" key="2">
    <source>
        <dbReference type="ARBA" id="ARBA00022519"/>
    </source>
</evidence>
<evidence type="ECO:0000256" key="11">
    <source>
        <dbReference type="HAMAP-Rule" id="MF_00766"/>
    </source>
</evidence>
<evidence type="ECO:0000256" key="9">
    <source>
        <dbReference type="ARBA" id="ARBA00023136"/>
    </source>
</evidence>
<dbReference type="InterPro" id="IPR023346">
    <property type="entry name" value="Lysozyme-like_dom_sf"/>
</dbReference>
<sequence length="234" mass="26493">MKSLKSFWRWSRRGLAVLVLLLLAWQGWYLGWVVWWKFANPSTTSFMSLRLDELREKDARAELKKEWVPYARISNHLKRAVIAAEDAKFSEHEGFDWEGIQKALEKNQKKGKIVAGGSTISQQLAKNLFLSASKTPWRKAQEAVITLMLEAVLDKRRILEIYLNAVEWGNGVFGAEAAARHYYGVSAAQLTAEQAARLAVLLPNPRKFGRLPNSPYLAARSQVILGRMNAADIP</sequence>
<proteinExistence type="inferred from homology"/>
<dbReference type="GO" id="GO:0008360">
    <property type="term" value="P:regulation of cell shape"/>
    <property type="evidence" value="ECO:0007669"/>
    <property type="project" value="UniProtKB-KW"/>
</dbReference>
<dbReference type="EMBL" id="AP021857">
    <property type="protein sequence ID" value="BBO22185.1"/>
    <property type="molecule type" value="Genomic_DNA"/>
</dbReference>
<keyword evidence="6 11" id="KW-0133">Cell shape</keyword>
<evidence type="ECO:0000313" key="13">
    <source>
        <dbReference type="EMBL" id="BBO22185.1"/>
    </source>
</evidence>
<dbReference type="GO" id="GO:0005886">
    <property type="term" value="C:plasma membrane"/>
    <property type="evidence" value="ECO:0007669"/>
    <property type="project" value="UniProtKB-SubCell"/>
</dbReference>
<evidence type="ECO:0000256" key="10">
    <source>
        <dbReference type="ARBA" id="ARBA00023316"/>
    </source>
</evidence>
<keyword evidence="4 11" id="KW-0808">Transferase</keyword>
<evidence type="ECO:0000313" key="14">
    <source>
        <dbReference type="Proteomes" id="UP000662914"/>
    </source>
</evidence>
<dbReference type="GO" id="GO:0009274">
    <property type="term" value="C:peptidoglycan-based cell wall"/>
    <property type="evidence" value="ECO:0007669"/>
    <property type="project" value="InterPro"/>
</dbReference>
<dbReference type="GO" id="GO:0071555">
    <property type="term" value="P:cell wall organization"/>
    <property type="evidence" value="ECO:0007669"/>
    <property type="project" value="UniProtKB-KW"/>
</dbReference>
<dbReference type="Proteomes" id="UP000662914">
    <property type="component" value="Chromosome"/>
</dbReference>
<feature type="domain" description="Glycosyl transferase family 51" evidence="12">
    <location>
        <begin position="61"/>
        <end position="228"/>
    </location>
</feature>
<dbReference type="HAMAP" id="MF_00766">
    <property type="entry name" value="PGT_MtgA"/>
    <property type="match status" value="1"/>
</dbReference>
<accession>A0A809RCT2</accession>
<dbReference type="InterPro" id="IPR011812">
    <property type="entry name" value="Pep_trsgly"/>
</dbReference>
<dbReference type="UniPathway" id="UPA00219"/>
<dbReference type="PANTHER" id="PTHR30400">
    <property type="entry name" value="MONOFUNCTIONAL BIOSYNTHETIC PEPTIDOGLYCAN TRANSGLYCOSYLASE"/>
    <property type="match status" value="1"/>
</dbReference>
<comment type="pathway">
    <text evidence="11">Cell wall biogenesis; peptidoglycan biosynthesis.</text>
</comment>
<keyword evidence="7 11" id="KW-0573">Peptidoglycan synthesis</keyword>
<keyword evidence="2 11" id="KW-0997">Cell inner membrane</keyword>
<gene>
    <name evidence="11" type="primary">mtgA</name>
    <name evidence="13" type="ORF">DSYM_28840</name>
</gene>
<dbReference type="Pfam" id="PF00912">
    <property type="entry name" value="Transgly"/>
    <property type="match status" value="1"/>
</dbReference>
<evidence type="ECO:0000256" key="7">
    <source>
        <dbReference type="ARBA" id="ARBA00022984"/>
    </source>
</evidence>
<dbReference type="KEGG" id="ddz:DSYM_28840"/>
<keyword evidence="9 11" id="KW-0472">Membrane</keyword>
<evidence type="ECO:0000256" key="1">
    <source>
        <dbReference type="ARBA" id="ARBA00022475"/>
    </source>
</evidence>
<protein>
    <recommendedName>
        <fullName evidence="11">Biosynthetic peptidoglycan transglycosylase</fullName>
        <ecNumber evidence="11">2.4.99.28</ecNumber>
    </recommendedName>
    <alternativeName>
        <fullName evidence="11">Glycan polymerase</fullName>
    </alternativeName>
    <alternativeName>
        <fullName evidence="11">Peptidoglycan glycosyltransferase MtgA</fullName>
        <shortName evidence="11">PGT</shortName>
    </alternativeName>
</protein>
<keyword evidence="3 11" id="KW-0328">Glycosyltransferase</keyword>
<dbReference type="GO" id="GO:0016763">
    <property type="term" value="F:pentosyltransferase activity"/>
    <property type="evidence" value="ECO:0007669"/>
    <property type="project" value="InterPro"/>
</dbReference>
<dbReference type="AlphaFoldDB" id="A0A809RCT2"/>
<comment type="function">
    <text evidence="11">Peptidoglycan polymerase that catalyzes glycan chain elongation from lipid-linked precursors.</text>
</comment>
<dbReference type="GO" id="GO:0009252">
    <property type="term" value="P:peptidoglycan biosynthetic process"/>
    <property type="evidence" value="ECO:0007669"/>
    <property type="project" value="UniProtKB-UniRule"/>
</dbReference>
<dbReference type="Gene3D" id="1.10.3810.10">
    <property type="entry name" value="Biosynthetic peptidoglycan transglycosylase-like"/>
    <property type="match status" value="1"/>
</dbReference>
<keyword evidence="8 11" id="KW-1133">Transmembrane helix</keyword>
<dbReference type="NCBIfam" id="TIGR02070">
    <property type="entry name" value="mono_pep_trsgly"/>
    <property type="match status" value="1"/>
</dbReference>
<organism evidence="13 14">
    <name type="scientific">Candidatus Desulfobacillus denitrificans</name>
    <dbReference type="NCBI Taxonomy" id="2608985"/>
    <lineage>
        <taxon>Bacteria</taxon>
        <taxon>Pseudomonadati</taxon>
        <taxon>Pseudomonadota</taxon>
        <taxon>Betaproteobacteria</taxon>
        <taxon>Candidatus Desulfobacillus</taxon>
    </lineage>
</organism>
<dbReference type="InterPro" id="IPR036950">
    <property type="entry name" value="PBP_transglycosylase"/>
</dbReference>
<name>A0A809RCT2_9PROT</name>
<keyword evidence="10 11" id="KW-0961">Cell wall biogenesis/degradation</keyword>
<dbReference type="SUPFAM" id="SSF53955">
    <property type="entry name" value="Lysozyme-like"/>
    <property type="match status" value="1"/>
</dbReference>